<accession>A0A4Y2INM2</accession>
<evidence type="ECO:0000256" key="1">
    <source>
        <dbReference type="SAM" id="MobiDB-lite"/>
    </source>
</evidence>
<dbReference type="Proteomes" id="UP000499080">
    <property type="component" value="Unassembled WGS sequence"/>
</dbReference>
<protein>
    <submittedName>
        <fullName evidence="4">Uncharacterized protein</fullName>
    </submittedName>
</protein>
<dbReference type="EMBL" id="BGPR01107205">
    <property type="protein sequence ID" value="GBM78796.1"/>
    <property type="molecule type" value="Genomic_DNA"/>
</dbReference>
<evidence type="ECO:0000313" key="4">
    <source>
        <dbReference type="EMBL" id="GBM78799.1"/>
    </source>
</evidence>
<name>A0A4Y2INM2_ARAVE</name>
<dbReference type="EMBL" id="BGPR01107214">
    <property type="protein sequence ID" value="GBM78826.1"/>
    <property type="molecule type" value="Genomic_DNA"/>
</dbReference>
<organism evidence="4 6">
    <name type="scientific">Araneus ventricosus</name>
    <name type="common">Orbweaver spider</name>
    <name type="synonym">Epeira ventricosa</name>
    <dbReference type="NCBI Taxonomy" id="182803"/>
    <lineage>
        <taxon>Eukaryota</taxon>
        <taxon>Metazoa</taxon>
        <taxon>Ecdysozoa</taxon>
        <taxon>Arthropoda</taxon>
        <taxon>Chelicerata</taxon>
        <taxon>Arachnida</taxon>
        <taxon>Araneae</taxon>
        <taxon>Araneomorphae</taxon>
        <taxon>Entelegynae</taxon>
        <taxon>Araneoidea</taxon>
        <taxon>Araneidae</taxon>
        <taxon>Araneus</taxon>
    </lineage>
</organism>
<proteinExistence type="predicted"/>
<evidence type="ECO:0000313" key="3">
    <source>
        <dbReference type="EMBL" id="GBM78796.1"/>
    </source>
</evidence>
<evidence type="ECO:0000313" key="2">
    <source>
        <dbReference type="EMBL" id="GBM78722.1"/>
    </source>
</evidence>
<reference evidence="4 6" key="1">
    <citation type="journal article" date="2019" name="Sci. Rep.">
        <title>Orb-weaving spider Araneus ventricosus genome elucidates the spidroin gene catalogue.</title>
        <authorList>
            <person name="Kono N."/>
            <person name="Nakamura H."/>
            <person name="Ohtoshi R."/>
            <person name="Moran D.A.P."/>
            <person name="Shinohara A."/>
            <person name="Yoshida Y."/>
            <person name="Fujiwara M."/>
            <person name="Mori M."/>
            <person name="Tomita M."/>
            <person name="Arakawa K."/>
        </authorList>
    </citation>
    <scope>NUCLEOTIDE SEQUENCE [LARGE SCALE GENOMIC DNA]</scope>
</reference>
<dbReference type="EMBL" id="BGPR01107206">
    <property type="protein sequence ID" value="GBM78799.1"/>
    <property type="molecule type" value="Genomic_DNA"/>
</dbReference>
<feature type="region of interest" description="Disordered" evidence="1">
    <location>
        <begin position="55"/>
        <end position="87"/>
    </location>
</feature>
<sequence>MVSRSDGNLKSICPYPTLTSGYPEERSLQQVGALTVITSHIPILPEGGMCRHRRGGLVVRRQPRNQKAPGSKPDSNEDVSYIEPAAR</sequence>
<comment type="caution">
    <text evidence="4">The sequence shown here is derived from an EMBL/GenBank/DDBJ whole genome shotgun (WGS) entry which is preliminary data.</text>
</comment>
<evidence type="ECO:0000313" key="6">
    <source>
        <dbReference type="Proteomes" id="UP000499080"/>
    </source>
</evidence>
<evidence type="ECO:0000313" key="5">
    <source>
        <dbReference type="EMBL" id="GBM78826.1"/>
    </source>
</evidence>
<gene>
    <name evidence="5" type="ORF">AVEN_111580_1</name>
    <name evidence="4" type="ORF">AVEN_17825_1</name>
    <name evidence="2" type="ORF">AVEN_260929_1</name>
    <name evidence="3" type="ORF">AVEN_272642_1</name>
</gene>
<keyword evidence="6" id="KW-1185">Reference proteome</keyword>
<dbReference type="EMBL" id="BGPR01107181">
    <property type="protein sequence ID" value="GBM78722.1"/>
    <property type="molecule type" value="Genomic_DNA"/>
</dbReference>
<dbReference type="AlphaFoldDB" id="A0A4Y2INM2"/>